<dbReference type="RefSeq" id="WP_161814130.1">
    <property type="nucleotide sequence ID" value="NZ_BLJN01000004.1"/>
</dbReference>
<sequence>MSRHLFDADLGSNRIRVTVGYDRPSEQFFLIIGWINTKTDDVFAYAADLQLAYDPNDWRSIRRFLDNLGVVYPESVWTELAYDAAAKKGCRVIRHLSDGTMRELLVV</sequence>
<proteinExistence type="predicted"/>
<keyword evidence="2" id="KW-1185">Reference proteome</keyword>
<reference evidence="2" key="1">
    <citation type="submission" date="2020-01" db="EMBL/GenBank/DDBJ databases">
        <title>'Steroidobacter agaridevorans' sp. nov., agar-degrading bacteria isolated from rhizosphere soils.</title>
        <authorList>
            <person name="Ikenaga M."/>
            <person name="Kataoka M."/>
            <person name="Murouchi A."/>
            <person name="Katsuragi S."/>
            <person name="Sakai M."/>
        </authorList>
    </citation>
    <scope>NUCLEOTIDE SEQUENCE [LARGE SCALE GENOMIC DNA]</scope>
    <source>
        <strain evidence="2">YU21-B</strain>
    </source>
</reference>
<dbReference type="Proteomes" id="UP000445000">
    <property type="component" value="Unassembled WGS sequence"/>
</dbReference>
<evidence type="ECO:0000313" key="2">
    <source>
        <dbReference type="Proteomes" id="UP000445000"/>
    </source>
</evidence>
<name>A0A829YGN9_9GAMM</name>
<comment type="caution">
    <text evidence="1">The sequence shown here is derived from an EMBL/GenBank/DDBJ whole genome shotgun (WGS) entry which is preliminary data.</text>
</comment>
<protein>
    <submittedName>
        <fullName evidence="1">Uncharacterized protein</fullName>
    </submittedName>
</protein>
<evidence type="ECO:0000313" key="1">
    <source>
        <dbReference type="EMBL" id="GFE82487.1"/>
    </source>
</evidence>
<gene>
    <name evidence="1" type="ORF">GCM10011487_44870</name>
</gene>
<dbReference type="AlphaFoldDB" id="A0A829YGN9"/>
<accession>A0A829YGN9</accession>
<dbReference type="EMBL" id="BLJN01000004">
    <property type="protein sequence ID" value="GFE82487.1"/>
    <property type="molecule type" value="Genomic_DNA"/>
</dbReference>
<organism evidence="1 2">
    <name type="scientific">Steroidobacter agaridevorans</name>
    <dbReference type="NCBI Taxonomy" id="2695856"/>
    <lineage>
        <taxon>Bacteria</taxon>
        <taxon>Pseudomonadati</taxon>
        <taxon>Pseudomonadota</taxon>
        <taxon>Gammaproteobacteria</taxon>
        <taxon>Steroidobacterales</taxon>
        <taxon>Steroidobacteraceae</taxon>
        <taxon>Steroidobacter</taxon>
    </lineage>
</organism>